<dbReference type="Gene3D" id="3.40.50.720">
    <property type="entry name" value="NAD(P)-binding Rossmann-like Domain"/>
    <property type="match status" value="1"/>
</dbReference>
<dbReference type="InterPro" id="IPR036291">
    <property type="entry name" value="NAD(P)-bd_dom_sf"/>
</dbReference>
<keyword evidence="3" id="KW-0520">NAD</keyword>
<sequence length="249" mass="25289">MTGRVLNKVVIITGGSSGLGRATAELMIAEGARVVIADINGDRGEAVAAEIGTDFAQVDVSRPESVDALVNSTRDRFGRVDVMCNNAGVSANHSLVETSDDEFQRTVSVNIGGVFYGTRAAGRLMAKQGHGVIVNVASNGGMSPTAGMAVYSGTKAAVVSMSKACALEPAPAGVRVITISPGTMLTAMVPDIDGITQILDKLQPIGYAARPSEIATGILFLASDEAGYVAGHDLVVDGGATAGRAAVAI</sequence>
<evidence type="ECO:0000313" key="6">
    <source>
        <dbReference type="EMBL" id="PQP16112.1"/>
    </source>
</evidence>
<dbReference type="PANTHER" id="PTHR43180">
    <property type="entry name" value="3-OXOACYL-(ACYL-CARRIER-PROTEIN) REDUCTASE (AFU_ORTHOLOGUE AFUA_6G11210)"/>
    <property type="match status" value="1"/>
</dbReference>
<evidence type="ECO:0000256" key="3">
    <source>
        <dbReference type="ARBA" id="ARBA00023027"/>
    </source>
</evidence>
<dbReference type="AlphaFoldDB" id="A0A2S8INZ4"/>
<dbReference type="CDD" id="cd05233">
    <property type="entry name" value="SDR_c"/>
    <property type="match status" value="1"/>
</dbReference>
<dbReference type="EMBL" id="PUIO01000067">
    <property type="protein sequence ID" value="PQP16112.1"/>
    <property type="molecule type" value="Genomic_DNA"/>
</dbReference>
<dbReference type="PRINTS" id="PR00081">
    <property type="entry name" value="GDHRDH"/>
</dbReference>
<dbReference type="NCBIfam" id="NF005559">
    <property type="entry name" value="PRK07231.1"/>
    <property type="match status" value="1"/>
</dbReference>
<dbReference type="PRINTS" id="PR00080">
    <property type="entry name" value="SDRFAMILY"/>
</dbReference>
<evidence type="ECO:0000256" key="2">
    <source>
        <dbReference type="ARBA" id="ARBA00023002"/>
    </source>
</evidence>
<dbReference type="GO" id="GO:0008202">
    <property type="term" value="P:steroid metabolic process"/>
    <property type="evidence" value="ECO:0007669"/>
    <property type="project" value="UniProtKB-KW"/>
</dbReference>
<evidence type="ECO:0000256" key="4">
    <source>
        <dbReference type="ARBA" id="ARBA00023098"/>
    </source>
</evidence>
<evidence type="ECO:0000256" key="1">
    <source>
        <dbReference type="ARBA" id="ARBA00006484"/>
    </source>
</evidence>
<name>A0A2S8INZ4_RHOOP</name>
<dbReference type="FunFam" id="3.40.50.720:FF:000084">
    <property type="entry name" value="Short-chain dehydrogenase reductase"/>
    <property type="match status" value="1"/>
</dbReference>
<comment type="caution">
    <text evidence="6">The sequence shown here is derived from an EMBL/GenBank/DDBJ whole genome shotgun (WGS) entry which is preliminary data.</text>
</comment>
<dbReference type="Proteomes" id="UP000239290">
    <property type="component" value="Unassembled WGS sequence"/>
</dbReference>
<dbReference type="Pfam" id="PF13561">
    <property type="entry name" value="adh_short_C2"/>
    <property type="match status" value="1"/>
</dbReference>
<proteinExistence type="inferred from homology"/>
<accession>A0A2S8INZ4</accession>
<dbReference type="SUPFAM" id="SSF51735">
    <property type="entry name" value="NAD(P)-binding Rossmann-fold domains"/>
    <property type="match status" value="1"/>
</dbReference>
<dbReference type="InterPro" id="IPR002347">
    <property type="entry name" value="SDR_fam"/>
</dbReference>
<reference evidence="7" key="1">
    <citation type="submission" date="2018-02" db="EMBL/GenBank/DDBJ databases">
        <title>Draft genome sequencing of Rhodococcus opacus KU647198.</title>
        <authorList>
            <person name="Zheng B.-X."/>
        </authorList>
    </citation>
    <scope>NUCLEOTIDE SEQUENCE [LARGE SCALE GENOMIC DNA]</scope>
    <source>
        <strain evidence="7">04-OD7</strain>
    </source>
</reference>
<keyword evidence="5" id="KW-0753">Steroid metabolism</keyword>
<evidence type="ECO:0000256" key="5">
    <source>
        <dbReference type="ARBA" id="ARBA00023221"/>
    </source>
</evidence>
<dbReference type="GO" id="GO:0016491">
    <property type="term" value="F:oxidoreductase activity"/>
    <property type="evidence" value="ECO:0007669"/>
    <property type="project" value="UniProtKB-KW"/>
</dbReference>
<gene>
    <name evidence="6" type="ORF">C5613_37140</name>
</gene>
<evidence type="ECO:0000313" key="7">
    <source>
        <dbReference type="Proteomes" id="UP000239290"/>
    </source>
</evidence>
<protein>
    <submittedName>
        <fullName evidence="6">Short-chain dehydrogenase</fullName>
    </submittedName>
</protein>
<keyword evidence="2" id="KW-0560">Oxidoreductase</keyword>
<organism evidence="6 7">
    <name type="scientific">Rhodococcus opacus</name>
    <name type="common">Nocardia opaca</name>
    <dbReference type="NCBI Taxonomy" id="37919"/>
    <lineage>
        <taxon>Bacteria</taxon>
        <taxon>Bacillati</taxon>
        <taxon>Actinomycetota</taxon>
        <taxon>Actinomycetes</taxon>
        <taxon>Mycobacteriales</taxon>
        <taxon>Nocardiaceae</taxon>
        <taxon>Rhodococcus</taxon>
    </lineage>
</organism>
<dbReference type="PANTHER" id="PTHR43180:SF28">
    <property type="entry name" value="NAD(P)-BINDING ROSSMANN-FOLD SUPERFAMILY PROTEIN"/>
    <property type="match status" value="1"/>
</dbReference>
<comment type="similarity">
    <text evidence="1">Belongs to the short-chain dehydrogenases/reductases (SDR) family.</text>
</comment>
<keyword evidence="4" id="KW-0443">Lipid metabolism</keyword>